<protein>
    <submittedName>
        <fullName evidence="1">Uncharacterized protein</fullName>
    </submittedName>
</protein>
<reference evidence="1" key="1">
    <citation type="submission" date="2021-01" db="EMBL/GenBank/DDBJ databases">
        <authorList>
            <person name="Corre E."/>
            <person name="Pelletier E."/>
            <person name="Niang G."/>
            <person name="Scheremetjew M."/>
            <person name="Finn R."/>
            <person name="Kale V."/>
            <person name="Holt S."/>
            <person name="Cochrane G."/>
            <person name="Meng A."/>
            <person name="Brown T."/>
            <person name="Cohen L."/>
        </authorList>
    </citation>
    <scope>NUCLEOTIDE SEQUENCE</scope>
    <source>
        <strain evidence="1">CCMP2222</strain>
    </source>
</reference>
<gene>
    <name evidence="1" type="ORF">AAND1436_LOCUS10718</name>
</gene>
<accession>A0A7S2FGU6</accession>
<dbReference type="EMBL" id="HBGQ01021671">
    <property type="protein sequence ID" value="CAD9395084.1"/>
    <property type="molecule type" value="Transcribed_RNA"/>
</dbReference>
<sequence length="117" mass="13304">MNKARWRALVVLAMTRSPNRADRIVSLSWIASHTHMNSTKPEHVTSGEDLNRGLLFIQRLSGEDVTKFLKECLDIYPQLRLAPAPQDEEDNPTVVTDLGKHKKPVTRKVICTRTITE</sequence>
<proteinExistence type="predicted"/>
<organism evidence="1">
    <name type="scientific">Alexandrium andersonii</name>
    <dbReference type="NCBI Taxonomy" id="327968"/>
    <lineage>
        <taxon>Eukaryota</taxon>
        <taxon>Sar</taxon>
        <taxon>Alveolata</taxon>
        <taxon>Dinophyceae</taxon>
        <taxon>Gonyaulacales</taxon>
        <taxon>Pyrocystaceae</taxon>
        <taxon>Alexandrium</taxon>
    </lineage>
</organism>
<name>A0A7S2FGU6_9DINO</name>
<evidence type="ECO:0000313" key="1">
    <source>
        <dbReference type="EMBL" id="CAD9395084.1"/>
    </source>
</evidence>
<dbReference type="AlphaFoldDB" id="A0A7S2FGU6"/>